<evidence type="ECO:0000313" key="2">
    <source>
        <dbReference type="Proteomes" id="UP000078428"/>
    </source>
</evidence>
<proteinExistence type="predicted"/>
<dbReference type="EMBL" id="LWQT01000039">
    <property type="protein sequence ID" value="OAN53683.1"/>
    <property type="molecule type" value="Genomic_DNA"/>
</dbReference>
<organism evidence="1 2">
    <name type="scientific">Paramagnetospirillum marisnigri</name>
    <dbReference type="NCBI Taxonomy" id="1285242"/>
    <lineage>
        <taxon>Bacteria</taxon>
        <taxon>Pseudomonadati</taxon>
        <taxon>Pseudomonadota</taxon>
        <taxon>Alphaproteobacteria</taxon>
        <taxon>Rhodospirillales</taxon>
        <taxon>Magnetospirillaceae</taxon>
        <taxon>Paramagnetospirillum</taxon>
    </lineage>
</organism>
<keyword evidence="2" id="KW-1185">Reference proteome</keyword>
<evidence type="ECO:0000313" key="1">
    <source>
        <dbReference type="EMBL" id="OAN53683.1"/>
    </source>
</evidence>
<name>A0A178MW36_9PROT</name>
<accession>A0A178MW36</accession>
<dbReference type="STRING" id="1285242.A6A04_13845"/>
<reference evidence="1 2" key="1">
    <citation type="submission" date="2016-04" db="EMBL/GenBank/DDBJ databases">
        <title>Draft genome sequence of freshwater magnetotactic bacteria Magnetospirillum marisnigri SP-1 and Magnetospirillum moscoviense BB-1.</title>
        <authorList>
            <person name="Koziaeva V."/>
            <person name="Dziuba M.V."/>
            <person name="Ivanov T.M."/>
            <person name="Kuznetsov B."/>
            <person name="Grouzdev D.S."/>
        </authorList>
    </citation>
    <scope>NUCLEOTIDE SEQUENCE [LARGE SCALE GENOMIC DNA]</scope>
    <source>
        <strain evidence="1 2">SP-1</strain>
    </source>
</reference>
<dbReference type="AlphaFoldDB" id="A0A178MW36"/>
<protein>
    <submittedName>
        <fullName evidence="1">Uncharacterized protein</fullName>
    </submittedName>
</protein>
<sequence>MVAVALLSGCTAVETTFRQSSLKQVRIDGHDITVSWIRVDNDDVDMVVYEDALWSGTPSPDMPRLNRALARRAAESVMDWRCLGLGYRPVQPSATTGDERYTFRYACGRDDGGRK</sequence>
<gene>
    <name evidence="1" type="ORF">A6A04_13845</name>
</gene>
<comment type="caution">
    <text evidence="1">The sequence shown here is derived from an EMBL/GenBank/DDBJ whole genome shotgun (WGS) entry which is preliminary data.</text>
</comment>
<dbReference type="Proteomes" id="UP000078428">
    <property type="component" value="Unassembled WGS sequence"/>
</dbReference>